<protein>
    <recommendedName>
        <fullName evidence="3">DNA-directed DNA polymerase</fullName>
    </recommendedName>
</protein>
<dbReference type="InterPro" id="IPR012337">
    <property type="entry name" value="RNaseH-like_sf"/>
</dbReference>
<dbReference type="AlphaFoldDB" id="A0A8K0NV25"/>
<dbReference type="OrthoDB" id="5871067at2759"/>
<gene>
    <name evidence="1" type="ORF">J437_LFUL008140</name>
</gene>
<dbReference type="PANTHER" id="PTHR33568">
    <property type="entry name" value="DNA POLYMERASE"/>
    <property type="match status" value="1"/>
</dbReference>
<dbReference type="SUPFAM" id="SSF53098">
    <property type="entry name" value="Ribonuclease H-like"/>
    <property type="match status" value="1"/>
</dbReference>
<comment type="caution">
    <text evidence="1">The sequence shown here is derived from an EMBL/GenBank/DDBJ whole genome shotgun (WGS) entry which is preliminary data.</text>
</comment>
<organism evidence="1 2">
    <name type="scientific">Ladona fulva</name>
    <name type="common">Scarce chaser dragonfly</name>
    <name type="synonym">Libellula fulva</name>
    <dbReference type="NCBI Taxonomy" id="123851"/>
    <lineage>
        <taxon>Eukaryota</taxon>
        <taxon>Metazoa</taxon>
        <taxon>Ecdysozoa</taxon>
        <taxon>Arthropoda</taxon>
        <taxon>Hexapoda</taxon>
        <taxon>Insecta</taxon>
        <taxon>Pterygota</taxon>
        <taxon>Palaeoptera</taxon>
        <taxon>Odonata</taxon>
        <taxon>Epiprocta</taxon>
        <taxon>Anisoptera</taxon>
        <taxon>Libelluloidea</taxon>
        <taxon>Libellulidae</taxon>
        <taxon>Ladona</taxon>
    </lineage>
</organism>
<dbReference type="Proteomes" id="UP000792457">
    <property type="component" value="Unassembled WGS sequence"/>
</dbReference>
<evidence type="ECO:0008006" key="3">
    <source>
        <dbReference type="Google" id="ProtNLM"/>
    </source>
</evidence>
<evidence type="ECO:0000313" key="1">
    <source>
        <dbReference type="EMBL" id="KAG8222742.1"/>
    </source>
</evidence>
<evidence type="ECO:0000313" key="2">
    <source>
        <dbReference type="Proteomes" id="UP000792457"/>
    </source>
</evidence>
<reference evidence="1" key="1">
    <citation type="submission" date="2013-04" db="EMBL/GenBank/DDBJ databases">
        <authorList>
            <person name="Qu J."/>
            <person name="Murali S.C."/>
            <person name="Bandaranaike D."/>
            <person name="Bellair M."/>
            <person name="Blankenburg K."/>
            <person name="Chao H."/>
            <person name="Dinh H."/>
            <person name="Doddapaneni H."/>
            <person name="Downs B."/>
            <person name="Dugan-Rocha S."/>
            <person name="Elkadiri S."/>
            <person name="Gnanaolivu R.D."/>
            <person name="Hernandez B."/>
            <person name="Javaid M."/>
            <person name="Jayaseelan J.C."/>
            <person name="Lee S."/>
            <person name="Li M."/>
            <person name="Ming W."/>
            <person name="Munidasa M."/>
            <person name="Muniz J."/>
            <person name="Nguyen L."/>
            <person name="Ongeri F."/>
            <person name="Osuji N."/>
            <person name="Pu L.-L."/>
            <person name="Puazo M."/>
            <person name="Qu C."/>
            <person name="Quiroz J."/>
            <person name="Raj R."/>
            <person name="Weissenberger G."/>
            <person name="Xin Y."/>
            <person name="Zou X."/>
            <person name="Han Y."/>
            <person name="Richards S."/>
            <person name="Worley K."/>
            <person name="Muzny D."/>
            <person name="Gibbs R."/>
        </authorList>
    </citation>
    <scope>NUCLEOTIDE SEQUENCE</scope>
    <source>
        <strain evidence="1">Sampled in the wild</strain>
    </source>
</reference>
<keyword evidence="2" id="KW-1185">Reference proteome</keyword>
<dbReference type="EMBL" id="KZ308143">
    <property type="protein sequence ID" value="KAG8222742.1"/>
    <property type="molecule type" value="Genomic_DNA"/>
</dbReference>
<accession>A0A8K0NV25</accession>
<sequence>MNGTKILSISYDGLRFVDSLNFLLMALSKLPSALGLGESPGKGYFPHFFNRRENADYRGPLPTAEMYGIDSISSKEREDFLTWHGEMSKTHILDMKTCGQDVRILSSACLRFREIFLASTGVDPFREAVAVASACMRVFRMRFLKPDTIAIIPPGGYRLANQGRHHHGFCGRRSRETYAYSTRPTGGRHVSWGRRWTACGRTPCSNFTGVFFTGALLASSTVHTE</sequence>
<name>A0A8K0NV25_LADFU</name>
<reference evidence="1" key="2">
    <citation type="submission" date="2017-10" db="EMBL/GenBank/DDBJ databases">
        <title>Ladona fulva Genome sequencing and assembly.</title>
        <authorList>
            <person name="Murali S."/>
            <person name="Richards S."/>
            <person name="Bandaranaike D."/>
            <person name="Bellair M."/>
            <person name="Blankenburg K."/>
            <person name="Chao H."/>
            <person name="Dinh H."/>
            <person name="Doddapaneni H."/>
            <person name="Dugan-Rocha S."/>
            <person name="Elkadiri S."/>
            <person name="Gnanaolivu R."/>
            <person name="Hernandez B."/>
            <person name="Skinner E."/>
            <person name="Javaid M."/>
            <person name="Lee S."/>
            <person name="Li M."/>
            <person name="Ming W."/>
            <person name="Munidasa M."/>
            <person name="Muniz J."/>
            <person name="Nguyen L."/>
            <person name="Hughes D."/>
            <person name="Osuji N."/>
            <person name="Pu L.-L."/>
            <person name="Puazo M."/>
            <person name="Qu C."/>
            <person name="Quiroz J."/>
            <person name="Raj R."/>
            <person name="Weissenberger G."/>
            <person name="Xin Y."/>
            <person name="Zou X."/>
            <person name="Han Y."/>
            <person name="Worley K."/>
            <person name="Muzny D."/>
            <person name="Gibbs R."/>
        </authorList>
    </citation>
    <scope>NUCLEOTIDE SEQUENCE</scope>
    <source>
        <strain evidence="1">Sampled in the wild</strain>
    </source>
</reference>
<proteinExistence type="predicted"/>
<dbReference type="PANTHER" id="PTHR33568:SF3">
    <property type="entry name" value="DNA-DIRECTED DNA POLYMERASE"/>
    <property type="match status" value="1"/>
</dbReference>